<evidence type="ECO:0000256" key="9">
    <source>
        <dbReference type="ARBA" id="ARBA00025772"/>
    </source>
</evidence>
<evidence type="ECO:0000256" key="1">
    <source>
        <dbReference type="ARBA" id="ARBA00004377"/>
    </source>
</evidence>
<accession>A0ABW8JJ85</accession>
<sequence>MNHWNPDNCAFPSEEETGLPTMRGHAAPPSGSGARQHHGNVQPPRGFGWIEQMVALAVLAVLTAVAVPTFHRMLEGHQLRSAQADYIVALQHARSLAVNEQARMIFCPSHDFLHCSSDGAWNAGWLVGRADSNHPGQVMGTPRYSGDAHRAGLTIAGTGTNYVWFNPDGSASSTFKSLFFCMRDEPGRVLVIRIARLGRVKRDLPNRDDTFTCPASD</sequence>
<keyword evidence="7 12" id="KW-1133">Transmembrane helix</keyword>
<protein>
    <recommendedName>
        <fullName evidence="2">Type II secretion system protein H</fullName>
    </recommendedName>
    <alternativeName>
        <fullName evidence="10">General secretion pathway protein H</fullName>
    </alternativeName>
</protein>
<evidence type="ECO:0000256" key="11">
    <source>
        <dbReference type="SAM" id="MobiDB-lite"/>
    </source>
</evidence>
<dbReference type="Gene3D" id="3.55.40.10">
    <property type="entry name" value="minor pseudopilin epsh domain"/>
    <property type="match status" value="1"/>
</dbReference>
<evidence type="ECO:0000256" key="4">
    <source>
        <dbReference type="ARBA" id="ARBA00022481"/>
    </source>
</evidence>
<proteinExistence type="inferred from homology"/>
<dbReference type="EMBL" id="JADIKJ010000009">
    <property type="protein sequence ID" value="MFK2900534.1"/>
    <property type="molecule type" value="Genomic_DNA"/>
</dbReference>
<keyword evidence="6 12" id="KW-0812">Transmembrane</keyword>
<keyword evidence="4" id="KW-0488">Methylation</keyword>
<keyword evidence="8 12" id="KW-0472">Membrane</keyword>
<evidence type="ECO:0000256" key="6">
    <source>
        <dbReference type="ARBA" id="ARBA00022692"/>
    </source>
</evidence>
<feature type="transmembrane region" description="Helical" evidence="12">
    <location>
        <begin position="49"/>
        <end position="70"/>
    </location>
</feature>
<evidence type="ECO:0000313" key="15">
    <source>
        <dbReference type="Proteomes" id="UP001620461"/>
    </source>
</evidence>
<feature type="domain" description="General secretion pathway GspH" evidence="13">
    <location>
        <begin position="89"/>
        <end position="198"/>
    </location>
</feature>
<gene>
    <name evidence="14" type="ORF">ISP15_09320</name>
</gene>
<evidence type="ECO:0000313" key="14">
    <source>
        <dbReference type="EMBL" id="MFK2900534.1"/>
    </source>
</evidence>
<dbReference type="RefSeq" id="WP_404546993.1">
    <property type="nucleotide sequence ID" value="NZ_JADIKJ010000009.1"/>
</dbReference>
<evidence type="ECO:0000256" key="10">
    <source>
        <dbReference type="ARBA" id="ARBA00030775"/>
    </source>
</evidence>
<evidence type="ECO:0000259" key="13">
    <source>
        <dbReference type="Pfam" id="PF12019"/>
    </source>
</evidence>
<keyword evidence="5" id="KW-0997">Cell inner membrane</keyword>
<evidence type="ECO:0000256" key="7">
    <source>
        <dbReference type="ARBA" id="ARBA00022989"/>
    </source>
</evidence>
<evidence type="ECO:0000256" key="5">
    <source>
        <dbReference type="ARBA" id="ARBA00022519"/>
    </source>
</evidence>
<evidence type="ECO:0000256" key="3">
    <source>
        <dbReference type="ARBA" id="ARBA00022475"/>
    </source>
</evidence>
<comment type="subcellular location">
    <subcellularLocation>
        <location evidence="1">Cell inner membrane</location>
        <topology evidence="1">Single-pass membrane protein</topology>
    </subcellularLocation>
</comment>
<evidence type="ECO:0000256" key="2">
    <source>
        <dbReference type="ARBA" id="ARBA00021549"/>
    </source>
</evidence>
<evidence type="ECO:0000256" key="8">
    <source>
        <dbReference type="ARBA" id="ARBA00023136"/>
    </source>
</evidence>
<organism evidence="14 15">
    <name type="scientific">Dyella jejuensis</name>
    <dbReference type="NCBI Taxonomy" id="1432009"/>
    <lineage>
        <taxon>Bacteria</taxon>
        <taxon>Pseudomonadati</taxon>
        <taxon>Pseudomonadota</taxon>
        <taxon>Gammaproteobacteria</taxon>
        <taxon>Lysobacterales</taxon>
        <taxon>Rhodanobacteraceae</taxon>
        <taxon>Dyella</taxon>
    </lineage>
</organism>
<dbReference type="InterPro" id="IPR045584">
    <property type="entry name" value="Pilin-like"/>
</dbReference>
<keyword evidence="15" id="KW-1185">Reference proteome</keyword>
<comment type="caution">
    <text evidence="14">The sequence shown here is derived from an EMBL/GenBank/DDBJ whole genome shotgun (WGS) entry which is preliminary data.</text>
</comment>
<keyword evidence="3" id="KW-1003">Cell membrane</keyword>
<dbReference type="Proteomes" id="UP001620461">
    <property type="component" value="Unassembled WGS sequence"/>
</dbReference>
<reference evidence="14 15" key="1">
    <citation type="submission" date="2020-10" db="EMBL/GenBank/DDBJ databases">
        <title>Phylogeny of dyella-like bacteria.</title>
        <authorList>
            <person name="Fu J."/>
        </authorList>
    </citation>
    <scope>NUCLEOTIDE SEQUENCE [LARGE SCALE GENOMIC DNA]</scope>
    <source>
        <strain evidence="14 15">JP1</strain>
    </source>
</reference>
<name>A0ABW8JJ85_9GAMM</name>
<evidence type="ECO:0000256" key="12">
    <source>
        <dbReference type="SAM" id="Phobius"/>
    </source>
</evidence>
<dbReference type="Pfam" id="PF12019">
    <property type="entry name" value="GspH"/>
    <property type="match status" value="1"/>
</dbReference>
<comment type="similarity">
    <text evidence="9">Belongs to the GSP H family.</text>
</comment>
<feature type="region of interest" description="Disordered" evidence="11">
    <location>
        <begin position="1"/>
        <end position="43"/>
    </location>
</feature>
<dbReference type="SUPFAM" id="SSF54523">
    <property type="entry name" value="Pili subunits"/>
    <property type="match status" value="1"/>
</dbReference>
<dbReference type="InterPro" id="IPR022346">
    <property type="entry name" value="T2SS_GspH"/>
</dbReference>